<accession>A0A4R7FQ83</accession>
<name>A0A4R7FQ83_9MICO</name>
<evidence type="ECO:0000256" key="1">
    <source>
        <dbReference type="ARBA" id="ARBA00023125"/>
    </source>
</evidence>
<dbReference type="InterPro" id="IPR009057">
    <property type="entry name" value="Homeodomain-like_sf"/>
</dbReference>
<feature type="DNA-binding region" description="H-T-H motif" evidence="2">
    <location>
        <begin position="36"/>
        <end position="55"/>
    </location>
</feature>
<dbReference type="Proteomes" id="UP000295344">
    <property type="component" value="Unassembled WGS sequence"/>
</dbReference>
<dbReference type="PANTHER" id="PTHR30055">
    <property type="entry name" value="HTH-TYPE TRANSCRIPTIONAL REGULATOR RUTR"/>
    <property type="match status" value="1"/>
</dbReference>
<keyword evidence="5" id="KW-1185">Reference proteome</keyword>
<proteinExistence type="predicted"/>
<organism evidence="4 5">
    <name type="scientific">Amnibacterium kyonggiense</name>
    <dbReference type="NCBI Taxonomy" id="595671"/>
    <lineage>
        <taxon>Bacteria</taxon>
        <taxon>Bacillati</taxon>
        <taxon>Actinomycetota</taxon>
        <taxon>Actinomycetes</taxon>
        <taxon>Micrococcales</taxon>
        <taxon>Microbacteriaceae</taxon>
        <taxon>Amnibacterium</taxon>
    </lineage>
</organism>
<protein>
    <submittedName>
        <fullName evidence="4">TetR family transcriptional regulator</fullName>
    </submittedName>
</protein>
<dbReference type="AlphaFoldDB" id="A0A4R7FQ83"/>
<reference evidence="4 5" key="1">
    <citation type="submission" date="2019-03" db="EMBL/GenBank/DDBJ databases">
        <title>Genomic Encyclopedia of Archaeal and Bacterial Type Strains, Phase II (KMG-II): from individual species to whole genera.</title>
        <authorList>
            <person name="Goeker M."/>
        </authorList>
    </citation>
    <scope>NUCLEOTIDE SEQUENCE [LARGE SCALE GENOMIC DNA]</scope>
    <source>
        <strain evidence="4 5">DSM 24782</strain>
    </source>
</reference>
<dbReference type="Pfam" id="PF00440">
    <property type="entry name" value="TetR_N"/>
    <property type="match status" value="1"/>
</dbReference>
<dbReference type="InterPro" id="IPR050109">
    <property type="entry name" value="HTH-type_TetR-like_transc_reg"/>
</dbReference>
<keyword evidence="1 2" id="KW-0238">DNA-binding</keyword>
<evidence type="ECO:0000313" key="4">
    <source>
        <dbReference type="EMBL" id="TDS79932.1"/>
    </source>
</evidence>
<sequence length="214" mass="22496">MPEGIRVRAPRSDAAKNRAALLDAARAELNRDPDASLDVIAAAAGLTRRAVYGHFPSREALIAELAEVGAARVAAAVDAMHDPDPVLDLALVGRLVWDDVEHVRAMTRTVVRGPLRDQVLGGALGPLHARIVADVRLAAETGAGRTDLDPEVVARLVEGAAFSVLDESVRTPVGRAEGRRLVILAGLGALGLSWREANDVLGAHAARLTEEAEA</sequence>
<dbReference type="InterPro" id="IPR001647">
    <property type="entry name" value="HTH_TetR"/>
</dbReference>
<dbReference type="PROSITE" id="PS50977">
    <property type="entry name" value="HTH_TETR_2"/>
    <property type="match status" value="1"/>
</dbReference>
<dbReference type="PANTHER" id="PTHR30055:SF209">
    <property type="entry name" value="POSSIBLE TRANSCRIPTIONAL REGULATORY PROTEIN (PROBABLY TETR-FAMILY)"/>
    <property type="match status" value="1"/>
</dbReference>
<dbReference type="GO" id="GO:0003700">
    <property type="term" value="F:DNA-binding transcription factor activity"/>
    <property type="evidence" value="ECO:0007669"/>
    <property type="project" value="TreeGrafter"/>
</dbReference>
<comment type="caution">
    <text evidence="4">The sequence shown here is derived from an EMBL/GenBank/DDBJ whole genome shotgun (WGS) entry which is preliminary data.</text>
</comment>
<dbReference type="Gene3D" id="1.10.357.10">
    <property type="entry name" value="Tetracycline Repressor, domain 2"/>
    <property type="match status" value="1"/>
</dbReference>
<evidence type="ECO:0000313" key="5">
    <source>
        <dbReference type="Proteomes" id="UP000295344"/>
    </source>
</evidence>
<dbReference type="EMBL" id="SOAM01000001">
    <property type="protein sequence ID" value="TDS79932.1"/>
    <property type="molecule type" value="Genomic_DNA"/>
</dbReference>
<gene>
    <name evidence="4" type="ORF">CLV52_0478</name>
</gene>
<dbReference type="RefSeq" id="WP_246017909.1">
    <property type="nucleotide sequence ID" value="NZ_BAAARP010000001.1"/>
</dbReference>
<evidence type="ECO:0000259" key="3">
    <source>
        <dbReference type="PROSITE" id="PS50977"/>
    </source>
</evidence>
<feature type="domain" description="HTH tetR-type" evidence="3">
    <location>
        <begin position="15"/>
        <end position="73"/>
    </location>
</feature>
<evidence type="ECO:0000256" key="2">
    <source>
        <dbReference type="PROSITE-ProRule" id="PRU00335"/>
    </source>
</evidence>
<dbReference type="SUPFAM" id="SSF46689">
    <property type="entry name" value="Homeodomain-like"/>
    <property type="match status" value="1"/>
</dbReference>
<dbReference type="GO" id="GO:0000976">
    <property type="term" value="F:transcription cis-regulatory region binding"/>
    <property type="evidence" value="ECO:0007669"/>
    <property type="project" value="TreeGrafter"/>
</dbReference>